<dbReference type="RefSeq" id="WP_179768246.1">
    <property type="nucleotide sequence ID" value="NZ_JACCFO010000001.1"/>
</dbReference>
<feature type="compositionally biased region" description="Polar residues" evidence="1">
    <location>
        <begin position="32"/>
        <end position="46"/>
    </location>
</feature>
<gene>
    <name evidence="2" type="ORF">HNR12_003251</name>
</gene>
<proteinExistence type="predicted"/>
<keyword evidence="3" id="KW-1185">Reference proteome</keyword>
<dbReference type="EMBL" id="JACCFO010000001">
    <property type="protein sequence ID" value="NYI96974.1"/>
    <property type="molecule type" value="Genomic_DNA"/>
</dbReference>
<evidence type="ECO:0000313" key="2">
    <source>
        <dbReference type="EMBL" id="NYI96974.1"/>
    </source>
</evidence>
<name>A0A853BQ89_9ACTN</name>
<comment type="caution">
    <text evidence="2">The sequence shown here is derived from an EMBL/GenBank/DDBJ whole genome shotgun (WGS) entry which is preliminary data.</text>
</comment>
<evidence type="ECO:0000313" key="3">
    <source>
        <dbReference type="Proteomes" id="UP000575985"/>
    </source>
</evidence>
<organism evidence="2 3">
    <name type="scientific">Streptomonospora nanhaiensis</name>
    <dbReference type="NCBI Taxonomy" id="1323731"/>
    <lineage>
        <taxon>Bacteria</taxon>
        <taxon>Bacillati</taxon>
        <taxon>Actinomycetota</taxon>
        <taxon>Actinomycetes</taxon>
        <taxon>Streptosporangiales</taxon>
        <taxon>Nocardiopsidaceae</taxon>
        <taxon>Streptomonospora</taxon>
    </lineage>
</organism>
<evidence type="ECO:0000256" key="1">
    <source>
        <dbReference type="SAM" id="MobiDB-lite"/>
    </source>
</evidence>
<dbReference type="Proteomes" id="UP000575985">
    <property type="component" value="Unassembled WGS sequence"/>
</dbReference>
<accession>A0A853BQ89</accession>
<protein>
    <recommendedName>
        <fullName evidence="4">Lasso RiPP family leader peptide-containing protein</fullName>
    </recommendedName>
</protein>
<feature type="compositionally biased region" description="Pro residues" evidence="1">
    <location>
        <begin position="1"/>
        <end position="10"/>
    </location>
</feature>
<feature type="region of interest" description="Disordered" evidence="1">
    <location>
        <begin position="1"/>
        <end position="59"/>
    </location>
</feature>
<dbReference type="AlphaFoldDB" id="A0A853BQ89"/>
<reference evidence="2 3" key="1">
    <citation type="submission" date="2020-07" db="EMBL/GenBank/DDBJ databases">
        <title>Sequencing the genomes of 1000 actinobacteria strains.</title>
        <authorList>
            <person name="Klenk H.-P."/>
        </authorList>
    </citation>
    <scope>NUCLEOTIDE SEQUENCE [LARGE SCALE GENOMIC DNA]</scope>
    <source>
        <strain evidence="2 3">DSM 45927</strain>
    </source>
</reference>
<evidence type="ECO:0008006" key="4">
    <source>
        <dbReference type="Google" id="ProtNLM"/>
    </source>
</evidence>
<sequence>MTTEPAPAPPADEYEPPRLTEVDGFAAMTRGQYASEQADDSTNGGYWSQPVGGTSPRLW</sequence>